<proteinExistence type="predicted"/>
<sequence>MGNSGEVLDVTGRREEEDRQSEQYSRSYYHRRYYYDEPGSPTEVQPPSPSTHTRRSRSRSPPNSRVSRKRMEKRKRDLSPERRSARLQQLARPSLVVPGRPEVSPTASKVDALAKAVVSKQVIRDLTKWISNGLSTAESKAIQGDYKLEFEKDSFSINPPVLDDWMARRVKNGSKLKSVEAEEKLWLSAQFKVMDIATPLISFYASLLQSTEYQEDGPVIQALKAPLQQWARAYCHISRRRRHNVLSATVPRTEHLLEDPDGPTHSLQRNTEEPFRSEVSKDYAQVRGTGGDFEPFRGVS</sequence>
<keyword evidence="3" id="KW-1185">Reference proteome</keyword>
<evidence type="ECO:0000256" key="1">
    <source>
        <dbReference type="SAM" id="MobiDB-lite"/>
    </source>
</evidence>
<evidence type="ECO:0000313" key="2">
    <source>
        <dbReference type="EMBL" id="KAI9550445.1"/>
    </source>
</evidence>
<organism evidence="2 3">
    <name type="scientific">Daphnia sinensis</name>
    <dbReference type="NCBI Taxonomy" id="1820382"/>
    <lineage>
        <taxon>Eukaryota</taxon>
        <taxon>Metazoa</taxon>
        <taxon>Ecdysozoa</taxon>
        <taxon>Arthropoda</taxon>
        <taxon>Crustacea</taxon>
        <taxon>Branchiopoda</taxon>
        <taxon>Diplostraca</taxon>
        <taxon>Cladocera</taxon>
        <taxon>Anomopoda</taxon>
        <taxon>Daphniidae</taxon>
        <taxon>Daphnia</taxon>
        <taxon>Daphnia similis group</taxon>
    </lineage>
</organism>
<feature type="region of interest" description="Disordered" evidence="1">
    <location>
        <begin position="258"/>
        <end position="280"/>
    </location>
</feature>
<gene>
    <name evidence="2" type="ORF">GHT06_005722</name>
</gene>
<dbReference type="EMBL" id="WJBH02000149">
    <property type="protein sequence ID" value="KAI9550445.1"/>
    <property type="molecule type" value="Genomic_DNA"/>
</dbReference>
<feature type="region of interest" description="Disordered" evidence="1">
    <location>
        <begin position="1"/>
        <end position="105"/>
    </location>
</feature>
<comment type="caution">
    <text evidence="2">The sequence shown here is derived from an EMBL/GenBank/DDBJ whole genome shotgun (WGS) entry which is preliminary data.</text>
</comment>
<dbReference type="AlphaFoldDB" id="A0AAD5KVN7"/>
<feature type="compositionally biased region" description="Basic and acidic residues" evidence="1">
    <location>
        <begin position="74"/>
        <end position="84"/>
    </location>
</feature>
<reference evidence="2" key="1">
    <citation type="submission" date="2022-05" db="EMBL/GenBank/DDBJ databases">
        <title>A multi-omics perspective on studying reproductive biology in Daphnia sinensis.</title>
        <authorList>
            <person name="Jia J."/>
        </authorList>
    </citation>
    <scope>NUCLEOTIDE SEQUENCE</scope>
    <source>
        <strain evidence="2">WSL</strain>
    </source>
</reference>
<protein>
    <submittedName>
        <fullName evidence="2">Uncharacterized protein</fullName>
    </submittedName>
</protein>
<feature type="compositionally biased region" description="Basic and acidic residues" evidence="1">
    <location>
        <begin position="11"/>
        <end position="21"/>
    </location>
</feature>
<accession>A0AAD5KVN7</accession>
<evidence type="ECO:0000313" key="3">
    <source>
        <dbReference type="Proteomes" id="UP000820818"/>
    </source>
</evidence>
<feature type="compositionally biased region" description="Basic and acidic residues" evidence="1">
    <location>
        <begin position="270"/>
        <end position="280"/>
    </location>
</feature>
<name>A0AAD5KVN7_9CRUS</name>
<dbReference type="Proteomes" id="UP000820818">
    <property type="component" value="Unassembled WGS sequence"/>
</dbReference>